<accession>A0A7W5FJK8</accession>
<dbReference type="EMBL" id="JACHXF010000028">
    <property type="protein sequence ID" value="MBB3100737.1"/>
    <property type="molecule type" value="Genomic_DNA"/>
</dbReference>
<name>A0A7W5FJK8_9ACTN</name>
<evidence type="ECO:0000313" key="1">
    <source>
        <dbReference type="EMBL" id="MBB3100737.1"/>
    </source>
</evidence>
<comment type="caution">
    <text evidence="1">The sequence shown here is derived from an EMBL/GenBank/DDBJ whole genome shotgun (WGS) entry which is preliminary data.</text>
</comment>
<dbReference type="Proteomes" id="UP000590749">
    <property type="component" value="Unassembled WGS sequence"/>
</dbReference>
<dbReference type="RefSeq" id="WP_183226781.1">
    <property type="nucleotide sequence ID" value="NZ_BMPW01000029.1"/>
</dbReference>
<proteinExistence type="predicted"/>
<reference evidence="1 2" key="1">
    <citation type="submission" date="2020-08" db="EMBL/GenBank/DDBJ databases">
        <title>Genomic Encyclopedia of Type Strains, Phase III (KMG-III): the genomes of soil and plant-associated and newly described type strains.</title>
        <authorList>
            <person name="Whitman W."/>
        </authorList>
    </citation>
    <scope>NUCLEOTIDE SEQUENCE [LARGE SCALE GENOMIC DNA]</scope>
    <source>
        <strain evidence="1 2">CECT 3287</strain>
    </source>
</reference>
<organism evidence="1 2">
    <name type="scientific">Actinoplanes campanulatus</name>
    <dbReference type="NCBI Taxonomy" id="113559"/>
    <lineage>
        <taxon>Bacteria</taxon>
        <taxon>Bacillati</taxon>
        <taxon>Actinomycetota</taxon>
        <taxon>Actinomycetes</taxon>
        <taxon>Micromonosporales</taxon>
        <taxon>Micromonosporaceae</taxon>
        <taxon>Actinoplanes</taxon>
    </lineage>
</organism>
<sequence length="967" mass="106369">MRSDEWLSSSLRCRSVAWSGAHMAAEFRPPVFPGVHELLKLVLTLRKRPPFLPRVSDMAVHGDIPLPLIRLVGPEESVHGFLRGFRDVLEKAEPRTPYVFLDAATAVLASTAASEPPKLILLEQLCQRLQEDRFSARPNSFRRYRVAKFLTRQTLTPSRNRDPQSEIVALLRKWRGQSPSIQEAAQTQVSAQGDSGFSTLGLSGALWFVRLLILKWLGRRSYGIVPEARWFMRRQTYMVPEHSSDFFGFAERLTAGRLDEQNAGQLHKLLVHAFLEDLRQAYRRRRLSVLPRRRGWRRTAYVPVLIDHASEENGGLPLLRLINDVRNETGKVDPLLVIAGCRDEPGTPDAGTEIDRPEEVPLFAPASATAYSTWKRELPVQRQKLAADARFLTIHLPEPLRPEAIARTSGEDPDAWADLDLDPGKPSRLARRGVLEVILVGCLVAVAALPAARLQDFWQAGCSYLRAKTSAGIDVRLAEIAPGDKQCVGYSDNDGQIFGTNDRLAAAQREIFRLNAEAARIHDTHRNRPLISIIYFGGLTHAGADLETDIAVAEELIGLAIVQRQQNISVTGEDDPLLRVIIANGGREMAAADRVTRDVLIPLVERDASIKAVVGLDRTVKQTRLAIADLGRAAVPTIGTTLTGSGLADISKFYFQMVSGNPQQAKLLAGYLNHLKDPAVHLLTIVRPERSDPPDDYIESLVTEVEKAAESLTAVEVEVIDLSDENALKPCTKPDPRASGERRMYFYAGRETGYSSFLQNIKEDCAVQALPRIVADDAIERIVAQPSFRQQSFVSEMNLDYVALGSLVVLAGRSCAAERSPAAPLSDKGPLVEFCAGYYDLINDEASELNGEAWAVPSYPGERVGIAFDAADMVVTAARKAGPGAWNRAWLAQLFRDREFAYVGASGRITFAESRVGASRNTAILRLPTPASAQEAANTAPRCLFLIGDLYGTEGAAPQESNGCPKD</sequence>
<protein>
    <recommendedName>
        <fullName evidence="3">ABC-type branched-chain amino acid transport system, substrate-binding protein</fullName>
    </recommendedName>
</protein>
<evidence type="ECO:0008006" key="3">
    <source>
        <dbReference type="Google" id="ProtNLM"/>
    </source>
</evidence>
<dbReference type="AlphaFoldDB" id="A0A7W5FJK8"/>
<evidence type="ECO:0000313" key="2">
    <source>
        <dbReference type="Proteomes" id="UP000590749"/>
    </source>
</evidence>
<keyword evidence="2" id="KW-1185">Reference proteome</keyword>
<gene>
    <name evidence="1" type="ORF">FHR83_008462</name>
</gene>